<dbReference type="AlphaFoldDB" id="A0A8B5XQJ9"/>
<dbReference type="Pfam" id="PF10764">
    <property type="entry name" value="Gin"/>
    <property type="match status" value="1"/>
</dbReference>
<dbReference type="Proteomes" id="UP000317770">
    <property type="component" value="Unassembled WGS sequence"/>
</dbReference>
<dbReference type="EMBL" id="VNKI01000018">
    <property type="protein sequence ID" value="TVX76154.1"/>
    <property type="molecule type" value="Genomic_DNA"/>
</dbReference>
<protein>
    <submittedName>
        <fullName evidence="1">Sigma factor G inhibitor Gin</fullName>
    </submittedName>
</protein>
<comment type="caution">
    <text evidence="1">The sequence shown here is derived from an EMBL/GenBank/DDBJ whole genome shotgun (WGS) entry which is preliminary data.</text>
</comment>
<dbReference type="GeneID" id="56473451"/>
<dbReference type="InterPro" id="IPR019700">
    <property type="entry name" value="Sigma-G_inhibitor_Gin"/>
</dbReference>
<name>A0A8B5XQJ9_9BACI</name>
<sequence>MEVEMLGTTTTKTTAGETCAVCEQIKGMGIHLYTTFICEECERDMIRTDTNDPKYQYYLKQLRKITNPEIFS</sequence>
<evidence type="ECO:0000313" key="1">
    <source>
        <dbReference type="EMBL" id="TVX76154.1"/>
    </source>
</evidence>
<reference evidence="1 2" key="1">
    <citation type="submission" date="2019-07" db="EMBL/GenBank/DDBJ databases">
        <title>Genome assembly of Bacillus simplex strain GGC-P6A.</title>
        <authorList>
            <person name="Jennings M.E."/>
            <person name="Barton H.A."/>
        </authorList>
    </citation>
    <scope>NUCLEOTIDE SEQUENCE [LARGE SCALE GENOMIC DNA]</scope>
    <source>
        <strain evidence="1 2">GGC-P6A</strain>
    </source>
</reference>
<evidence type="ECO:0000313" key="2">
    <source>
        <dbReference type="Proteomes" id="UP000317770"/>
    </source>
</evidence>
<proteinExistence type="predicted"/>
<organism evidence="1 2">
    <name type="scientific">Peribacillus simplex</name>
    <dbReference type="NCBI Taxonomy" id="1478"/>
    <lineage>
        <taxon>Bacteria</taxon>
        <taxon>Bacillati</taxon>
        <taxon>Bacillota</taxon>
        <taxon>Bacilli</taxon>
        <taxon>Bacillales</taxon>
        <taxon>Bacillaceae</taxon>
        <taxon>Peribacillus</taxon>
    </lineage>
</organism>
<accession>A0A8B5XQJ9</accession>
<dbReference type="RefSeq" id="WP_081113081.1">
    <property type="nucleotide sequence ID" value="NZ_CABIYS010000015.1"/>
</dbReference>
<gene>
    <name evidence="1" type="ORF">FQP34_26170</name>
</gene>